<evidence type="ECO:0000259" key="1">
    <source>
        <dbReference type="Pfam" id="PF20239"/>
    </source>
</evidence>
<feature type="domain" description="DUF6596" evidence="1">
    <location>
        <begin position="1"/>
        <end position="49"/>
    </location>
</feature>
<name>A0ABW4N214_9CAUL</name>
<reference evidence="3" key="1">
    <citation type="journal article" date="2019" name="Int. J. Syst. Evol. Microbiol.">
        <title>The Global Catalogue of Microorganisms (GCM) 10K type strain sequencing project: providing services to taxonomists for standard genome sequencing and annotation.</title>
        <authorList>
            <consortium name="The Broad Institute Genomics Platform"/>
            <consortium name="The Broad Institute Genome Sequencing Center for Infectious Disease"/>
            <person name="Wu L."/>
            <person name="Ma J."/>
        </authorList>
    </citation>
    <scope>NUCLEOTIDE SEQUENCE [LARGE SCALE GENOMIC DNA]</scope>
    <source>
        <strain evidence="3">DFY28</strain>
    </source>
</reference>
<comment type="caution">
    <text evidence="2">The sequence shown here is derived from an EMBL/GenBank/DDBJ whole genome shotgun (WGS) entry which is preliminary data.</text>
</comment>
<gene>
    <name evidence="2" type="ORF">ACFSC0_11810</name>
</gene>
<dbReference type="PANTHER" id="PTHR47756">
    <property type="entry name" value="BLL6612 PROTEIN-RELATED"/>
    <property type="match status" value="1"/>
</dbReference>
<dbReference type="Pfam" id="PF20239">
    <property type="entry name" value="DUF6596"/>
    <property type="match status" value="1"/>
</dbReference>
<dbReference type="EMBL" id="JBHUEY010000001">
    <property type="protein sequence ID" value="MFD1784083.1"/>
    <property type="molecule type" value="Genomic_DNA"/>
</dbReference>
<evidence type="ECO:0000313" key="3">
    <source>
        <dbReference type="Proteomes" id="UP001597237"/>
    </source>
</evidence>
<dbReference type="PANTHER" id="PTHR47756:SF2">
    <property type="entry name" value="BLL6612 PROTEIN"/>
    <property type="match status" value="1"/>
</dbReference>
<proteinExistence type="predicted"/>
<dbReference type="Proteomes" id="UP001597237">
    <property type="component" value="Unassembled WGS sequence"/>
</dbReference>
<protein>
    <submittedName>
        <fullName evidence="2">DUF6596 domain-containing protein</fullName>
    </submittedName>
</protein>
<keyword evidence="3" id="KW-1185">Reference proteome</keyword>
<dbReference type="InterPro" id="IPR046531">
    <property type="entry name" value="DUF6596"/>
</dbReference>
<sequence>MAALVRFAEARRPARLDAAGAMVPPDRQEVGLWRADLIHEGVRLLDRAAEMGRSGPRQLLAAVHASHCARIEGRPTPWPDIAALYEILMLVRPHAATAVNRAVAIGEARGAEEGLAALAAITGVEGWLPYQAARAGLCVKAGRRAEAACALKSALALSPAPAERLWLERQLRNLDEGSASG</sequence>
<evidence type="ECO:0000313" key="2">
    <source>
        <dbReference type="EMBL" id="MFD1784083.1"/>
    </source>
</evidence>
<organism evidence="2 3">
    <name type="scientific">Phenylobacterium terrae</name>
    <dbReference type="NCBI Taxonomy" id="2665495"/>
    <lineage>
        <taxon>Bacteria</taxon>
        <taxon>Pseudomonadati</taxon>
        <taxon>Pseudomonadota</taxon>
        <taxon>Alphaproteobacteria</taxon>
        <taxon>Caulobacterales</taxon>
        <taxon>Caulobacteraceae</taxon>
        <taxon>Phenylobacterium</taxon>
    </lineage>
</organism>
<accession>A0ABW4N214</accession>
<dbReference type="RefSeq" id="WP_377355179.1">
    <property type="nucleotide sequence ID" value="NZ_JBHUEY010000001.1"/>
</dbReference>